<accession>A0AAX7VAI5</accession>
<gene>
    <name evidence="2" type="primary">EPSTI1</name>
</gene>
<evidence type="ECO:0000256" key="1">
    <source>
        <dbReference type="SAM" id="MobiDB-lite"/>
    </source>
</evidence>
<reference evidence="2" key="4">
    <citation type="submission" date="2025-09" db="UniProtKB">
        <authorList>
            <consortium name="Ensembl"/>
        </authorList>
    </citation>
    <scope>IDENTIFICATION</scope>
</reference>
<organism evidence="2 3">
    <name type="scientific">Astatotilapia calliptera</name>
    <name type="common">Eastern happy</name>
    <name type="synonym">Chromis callipterus</name>
    <dbReference type="NCBI Taxonomy" id="8154"/>
    <lineage>
        <taxon>Eukaryota</taxon>
        <taxon>Metazoa</taxon>
        <taxon>Chordata</taxon>
        <taxon>Craniata</taxon>
        <taxon>Vertebrata</taxon>
        <taxon>Euteleostomi</taxon>
        <taxon>Actinopterygii</taxon>
        <taxon>Neopterygii</taxon>
        <taxon>Teleostei</taxon>
        <taxon>Neoteleostei</taxon>
        <taxon>Acanthomorphata</taxon>
        <taxon>Ovalentaria</taxon>
        <taxon>Cichlomorphae</taxon>
        <taxon>Cichliformes</taxon>
        <taxon>Cichlidae</taxon>
        <taxon>African cichlids</taxon>
        <taxon>Pseudocrenilabrinae</taxon>
        <taxon>Haplochromini</taxon>
        <taxon>Astatotilapia</taxon>
    </lineage>
</organism>
<reference evidence="2 3" key="1">
    <citation type="submission" date="2018-05" db="EMBL/GenBank/DDBJ databases">
        <authorList>
            <person name="Datahose"/>
        </authorList>
    </citation>
    <scope>NUCLEOTIDE SEQUENCE</scope>
</reference>
<proteinExistence type="predicted"/>
<protein>
    <submittedName>
        <fullName evidence="2">Uncharacterized protein</fullName>
    </submittedName>
</protein>
<keyword evidence="3" id="KW-1185">Reference proteome</keyword>
<dbReference type="Ensembl" id="ENSACLT00000064817.1">
    <property type="protein sequence ID" value="ENSACLP00000079578.1"/>
    <property type="gene ID" value="ENSACLG00000010762.2"/>
</dbReference>
<feature type="compositionally biased region" description="Basic and acidic residues" evidence="1">
    <location>
        <begin position="128"/>
        <end position="154"/>
    </location>
</feature>
<dbReference type="GeneTree" id="ENSGT00390000013820"/>
<name>A0AAX7VAI5_ASTCA</name>
<dbReference type="AlphaFoldDB" id="A0AAX7VAI5"/>
<evidence type="ECO:0000313" key="2">
    <source>
        <dbReference type="Ensembl" id="ENSACLP00000079578.1"/>
    </source>
</evidence>
<evidence type="ECO:0000313" key="3">
    <source>
        <dbReference type="Proteomes" id="UP000265100"/>
    </source>
</evidence>
<dbReference type="InterPro" id="IPR026185">
    <property type="entry name" value="EPSTI1"/>
</dbReference>
<reference evidence="3" key="2">
    <citation type="submission" date="2023-03" db="EMBL/GenBank/DDBJ databases">
        <authorList>
            <consortium name="Wellcome Sanger Institute Data Sharing"/>
        </authorList>
    </citation>
    <scope>NUCLEOTIDE SEQUENCE [LARGE SCALE GENOMIC DNA]</scope>
</reference>
<feature type="region of interest" description="Disordered" evidence="1">
    <location>
        <begin position="117"/>
        <end position="154"/>
    </location>
</feature>
<dbReference type="PANTHER" id="PTHR22529">
    <property type="entry name" value="EPITHELIAL-STROMAL INTERACTION PROTEIN 1"/>
    <property type="match status" value="1"/>
</dbReference>
<reference evidence="2" key="3">
    <citation type="submission" date="2025-08" db="UniProtKB">
        <authorList>
            <consortium name="Ensembl"/>
        </authorList>
    </citation>
    <scope>IDENTIFICATION</scope>
</reference>
<dbReference type="Proteomes" id="UP000265100">
    <property type="component" value="Chromosome 16"/>
</dbReference>
<dbReference type="PANTHER" id="PTHR22529:SF1">
    <property type="entry name" value="EPITHELIAL-STROMAL INTERACTION PROTEIN 1"/>
    <property type="match status" value="1"/>
</dbReference>
<sequence length="181" mass="21351">MCLDRIKHFQIQMFTEIHKCQLDSHGNFCFPTELTFTFVSRNRRVKRCLQCSCSDGYTIIPPNESKRNEMKTIAQKEEEALNRWKETQRVPSVCVNPERLGGDVTLAEVRQKQQINHQSMKLQKKIKKAEDDKRKRQEEEEKLQKMKAKQREKVSIKSKHQADYYQIIVVVFSLPCKGNCC</sequence>